<dbReference type="Proteomes" id="UP000694387">
    <property type="component" value="Chromosome 23"/>
</dbReference>
<accession>A0A9L0K064</accession>
<dbReference type="AlphaFoldDB" id="A0A9L0K064"/>
<reference evidence="1 2" key="1">
    <citation type="journal article" date="2020" name="Nat. Commun.">
        <title>Donkey genomes provide new insights into domestication and selection for coat color.</title>
        <authorList>
            <person name="Wang"/>
            <person name="C."/>
            <person name="Li"/>
            <person name="H."/>
            <person name="Guo"/>
            <person name="Y."/>
            <person name="Huang"/>
            <person name="J."/>
            <person name="Sun"/>
            <person name="Y."/>
            <person name="Min"/>
            <person name="J."/>
            <person name="Wang"/>
            <person name="J."/>
            <person name="Fang"/>
            <person name="X."/>
            <person name="Zhao"/>
            <person name="Z."/>
            <person name="Wang"/>
            <person name="S."/>
            <person name="Zhang"/>
            <person name="Y."/>
            <person name="Liu"/>
            <person name="Q."/>
            <person name="Jiang"/>
            <person name="Q."/>
            <person name="Wang"/>
            <person name="X."/>
            <person name="Guo"/>
            <person name="Y."/>
            <person name="Yang"/>
            <person name="C."/>
            <person name="Wang"/>
            <person name="Y."/>
            <person name="Tian"/>
            <person name="F."/>
            <person name="Zhuang"/>
            <person name="G."/>
            <person name="Fan"/>
            <person name="Y."/>
            <person name="Gao"/>
            <person name="Q."/>
            <person name="Li"/>
            <person name="Y."/>
            <person name="Ju"/>
            <person name="Z."/>
            <person name="Li"/>
            <person name="J."/>
            <person name="Li"/>
            <person name="R."/>
            <person name="Hou"/>
            <person name="M."/>
            <person name="Yang"/>
            <person name="G."/>
            <person name="Liu"/>
            <person name="G."/>
            <person name="Liu"/>
            <person name="W."/>
            <person name="Guo"/>
            <person name="J."/>
            <person name="Pan"/>
            <person name="S."/>
            <person name="Fan"/>
            <person name="G."/>
            <person name="Zhang"/>
            <person name="W."/>
            <person name="Zhang"/>
            <person name="R."/>
            <person name="Yu"/>
            <person name="J."/>
            <person name="Zhang"/>
            <person name="X."/>
            <person name="Yin"/>
            <person name="Q."/>
            <person name="Ji"/>
            <person name="C."/>
            <person name="Jin"/>
            <person name="Y."/>
            <person name="Yue"/>
            <person name="G."/>
            <person name="Liu"/>
            <person name="M."/>
            <person name="Xu"/>
            <person name="J."/>
            <person name="Liu"/>
            <person name="S."/>
            <person name="Jordana"/>
            <person name="J."/>
            <person name="Noce"/>
            <person name="A."/>
            <person name="Amills"/>
            <person name="M."/>
            <person name="Wu"/>
            <person name="D.D."/>
            <person name="Li"/>
            <person name="S."/>
            <person name="Zhou"/>
            <person name="X. and Zhong"/>
            <person name="J."/>
        </authorList>
    </citation>
    <scope>NUCLEOTIDE SEQUENCE [LARGE SCALE GENOMIC DNA]</scope>
</reference>
<protein>
    <submittedName>
        <fullName evidence="1">Uncharacterized protein</fullName>
    </submittedName>
</protein>
<sequence length="77" mass="9177">MSYTMKKNSFKTGDPIYLRKALVNNVGEEKRTRLHVQKLQKALNIRLREIDKEKAALKRFLGKLHKTTGYFPRQPFW</sequence>
<dbReference type="GeneTree" id="ENSGT00900000143482"/>
<evidence type="ECO:0000313" key="2">
    <source>
        <dbReference type="Proteomes" id="UP000694387"/>
    </source>
</evidence>
<evidence type="ECO:0000313" key="1">
    <source>
        <dbReference type="Ensembl" id="ENSEASP00005055722.1"/>
    </source>
</evidence>
<dbReference type="Ensembl" id="ENSEAST00005072957.1">
    <property type="protein sequence ID" value="ENSEASP00005055722.1"/>
    <property type="gene ID" value="ENSEASG00005032400.1"/>
</dbReference>
<reference evidence="1" key="3">
    <citation type="submission" date="2025-09" db="UniProtKB">
        <authorList>
            <consortium name="Ensembl"/>
        </authorList>
    </citation>
    <scope>IDENTIFICATION</scope>
</reference>
<name>A0A9L0K064_EQUAS</name>
<organism evidence="1 2">
    <name type="scientific">Equus asinus</name>
    <name type="common">Donkey</name>
    <name type="synonym">Equus africanus asinus</name>
    <dbReference type="NCBI Taxonomy" id="9793"/>
    <lineage>
        <taxon>Eukaryota</taxon>
        <taxon>Metazoa</taxon>
        <taxon>Chordata</taxon>
        <taxon>Craniata</taxon>
        <taxon>Vertebrata</taxon>
        <taxon>Euteleostomi</taxon>
        <taxon>Mammalia</taxon>
        <taxon>Eutheria</taxon>
        <taxon>Laurasiatheria</taxon>
        <taxon>Perissodactyla</taxon>
        <taxon>Equidae</taxon>
        <taxon>Equus</taxon>
    </lineage>
</organism>
<reference evidence="1" key="2">
    <citation type="submission" date="2025-08" db="UniProtKB">
        <authorList>
            <consortium name="Ensembl"/>
        </authorList>
    </citation>
    <scope>IDENTIFICATION</scope>
</reference>
<proteinExistence type="predicted"/>
<keyword evidence="2" id="KW-1185">Reference proteome</keyword>